<keyword evidence="2" id="KW-1185">Reference proteome</keyword>
<evidence type="ECO:0000313" key="1">
    <source>
        <dbReference type="EMBL" id="GAA0958201.1"/>
    </source>
</evidence>
<protein>
    <submittedName>
        <fullName evidence="1">Helix-turn-helix domain-containing protein</fullName>
    </submittedName>
</protein>
<dbReference type="Gene3D" id="1.10.10.10">
    <property type="entry name" value="Winged helix-like DNA-binding domain superfamily/Winged helix DNA-binding domain"/>
    <property type="match status" value="1"/>
</dbReference>
<name>A0ABN1RJ54_9ACTN</name>
<evidence type="ECO:0000313" key="2">
    <source>
        <dbReference type="Proteomes" id="UP001500665"/>
    </source>
</evidence>
<dbReference type="Pfam" id="PF12840">
    <property type="entry name" value="HTH_20"/>
    <property type="match status" value="1"/>
</dbReference>
<reference evidence="1 2" key="1">
    <citation type="journal article" date="2019" name="Int. J. Syst. Evol. Microbiol.">
        <title>The Global Catalogue of Microorganisms (GCM) 10K type strain sequencing project: providing services to taxonomists for standard genome sequencing and annotation.</title>
        <authorList>
            <consortium name="The Broad Institute Genomics Platform"/>
            <consortium name="The Broad Institute Genome Sequencing Center for Infectious Disease"/>
            <person name="Wu L."/>
            <person name="Ma J."/>
        </authorList>
    </citation>
    <scope>NUCLEOTIDE SEQUENCE [LARGE SCALE GENOMIC DNA]</scope>
    <source>
        <strain evidence="1 2">JCM 10696</strain>
    </source>
</reference>
<dbReference type="EMBL" id="BAAAHH010000020">
    <property type="protein sequence ID" value="GAA0958201.1"/>
    <property type="molecule type" value="Genomic_DNA"/>
</dbReference>
<organism evidence="1 2">
    <name type="scientific">Actinocorallia libanotica</name>
    <dbReference type="NCBI Taxonomy" id="46162"/>
    <lineage>
        <taxon>Bacteria</taxon>
        <taxon>Bacillati</taxon>
        <taxon>Actinomycetota</taxon>
        <taxon>Actinomycetes</taxon>
        <taxon>Streptosporangiales</taxon>
        <taxon>Thermomonosporaceae</taxon>
        <taxon>Actinocorallia</taxon>
    </lineage>
</organism>
<dbReference type="RefSeq" id="WP_344243022.1">
    <property type="nucleotide sequence ID" value="NZ_BAAAHH010000020.1"/>
</dbReference>
<accession>A0ABN1RJ54</accession>
<dbReference type="InterPro" id="IPR036390">
    <property type="entry name" value="WH_DNA-bd_sf"/>
</dbReference>
<dbReference type="InterPro" id="IPR036388">
    <property type="entry name" value="WH-like_DNA-bd_sf"/>
</dbReference>
<sequence length="224" mass="23208">MASRQRDKVLALVRDSLEPLDAPVIAQALDVHVTTARFHLNALIDAGLVEGVALPSETVGRPRKGYAAVGTDPAAPVLRALLAQLGDTAEARRAKAAAAGRAWADGMAVAAPDGAGLPDPVTVVTAALTRLGFQVSSTVSAFGVHEIRMCDCPLRRIARDAPEIVTGVQQGMIERVLERCSPALAAQYTVEVGPDAAAGDCGVTLRLARTTTLPAPPATELPLI</sequence>
<proteinExistence type="predicted"/>
<dbReference type="SUPFAM" id="SSF46785">
    <property type="entry name" value="Winged helix' DNA-binding domain"/>
    <property type="match status" value="1"/>
</dbReference>
<gene>
    <name evidence="1" type="ORF">GCM10009550_46450</name>
</gene>
<dbReference type="Proteomes" id="UP001500665">
    <property type="component" value="Unassembled WGS sequence"/>
</dbReference>
<comment type="caution">
    <text evidence="1">The sequence shown here is derived from an EMBL/GenBank/DDBJ whole genome shotgun (WGS) entry which is preliminary data.</text>
</comment>